<reference evidence="2" key="1">
    <citation type="submission" date="2020-06" db="EMBL/GenBank/DDBJ databases">
        <authorList>
            <person name="Knierim D."/>
            <person name="Margaria P."/>
            <person name="Menzel W."/>
            <person name="Winter S."/>
        </authorList>
    </citation>
    <scope>NUCLEOTIDE SEQUENCE</scope>
    <source>
        <strain evidence="2">DSMZ PV-0201</strain>
    </source>
</reference>
<keyword evidence="1" id="KW-0812">Transmembrane</keyword>
<dbReference type="EMBL" id="MT682302">
    <property type="protein sequence ID" value="QWC36229.1"/>
    <property type="molecule type" value="Genomic_RNA"/>
</dbReference>
<evidence type="ECO:0000313" key="2">
    <source>
        <dbReference type="EMBL" id="QWC36229.1"/>
    </source>
</evidence>
<name>A0A8E8FT77_9TOMB</name>
<feature type="transmembrane region" description="Helical" evidence="1">
    <location>
        <begin position="26"/>
        <end position="45"/>
    </location>
</feature>
<keyword evidence="1" id="KW-1133">Transmembrane helix</keyword>
<proteinExistence type="predicted"/>
<sequence>MRLTCQWEDVGIGENRRVRYPSQRTLSPNGHLMVVMGVLGLLWLRPFRSIYTSTFSMPPLINLQHILNLTLLSLILSSFILAERVTHNHYSNDNSKAQYIRISTGQ</sequence>
<organism evidence="2">
    <name type="scientific">Pelargonium flower break virus</name>
    <dbReference type="NCBI Taxonomy" id="35291"/>
    <lineage>
        <taxon>Viruses</taxon>
        <taxon>Riboviria</taxon>
        <taxon>Orthornavirae</taxon>
        <taxon>Kitrinoviricota</taxon>
        <taxon>Tolucaviricetes</taxon>
        <taxon>Tolivirales</taxon>
        <taxon>Tombusviridae</taxon>
        <taxon>Procedovirinae</taxon>
        <taxon>Alphacarmovirus</taxon>
        <taxon>Alphacarmovirus pelargonii</taxon>
    </lineage>
</organism>
<gene>
    <name evidence="2" type="primary">ORF2</name>
</gene>
<protein>
    <submittedName>
        <fullName evidence="2">Movement protein 2</fullName>
    </submittedName>
</protein>
<feature type="transmembrane region" description="Helical" evidence="1">
    <location>
        <begin position="65"/>
        <end position="82"/>
    </location>
</feature>
<evidence type="ECO:0000256" key="1">
    <source>
        <dbReference type="SAM" id="Phobius"/>
    </source>
</evidence>
<keyword evidence="1" id="KW-0472">Membrane</keyword>
<accession>A0A8E8FT77</accession>